<dbReference type="InterPro" id="IPR046342">
    <property type="entry name" value="CBS_dom_sf"/>
</dbReference>
<dbReference type="InterPro" id="IPR043519">
    <property type="entry name" value="NT_sf"/>
</dbReference>
<dbReference type="SUPFAM" id="SSF81301">
    <property type="entry name" value="Nucleotidyltransferase"/>
    <property type="match status" value="1"/>
</dbReference>
<keyword evidence="4 12" id="KW-0808">Transferase</keyword>
<dbReference type="GO" id="GO:0016779">
    <property type="term" value="F:nucleotidyltransferase activity"/>
    <property type="evidence" value="ECO:0007669"/>
    <property type="project" value="UniProtKB-KW"/>
</dbReference>
<dbReference type="PANTHER" id="PTHR47788:SF1">
    <property type="entry name" value="A-ADDING TRNA NUCLEOTIDYLTRANSFERASE"/>
    <property type="match status" value="1"/>
</dbReference>
<comment type="cofactor">
    <cofactor evidence="1">
        <name>Mg(2+)</name>
        <dbReference type="ChEBI" id="CHEBI:18420"/>
    </cofactor>
</comment>
<evidence type="ECO:0000313" key="15">
    <source>
        <dbReference type="Proteomes" id="UP000001572"/>
    </source>
</evidence>
<keyword evidence="15" id="KW-1185">Reference proteome</keyword>
<dbReference type="CDD" id="cd05398">
    <property type="entry name" value="NT_ClassII-CCAase"/>
    <property type="match status" value="1"/>
</dbReference>
<feature type="domain" description="CBS" evidence="13">
    <location>
        <begin position="375"/>
        <end position="431"/>
    </location>
</feature>
<dbReference type="Pfam" id="PF00571">
    <property type="entry name" value="CBS"/>
    <property type="match status" value="2"/>
</dbReference>
<evidence type="ECO:0000313" key="14">
    <source>
        <dbReference type="EMBL" id="ABR48682.1"/>
    </source>
</evidence>
<evidence type="ECO:0000256" key="8">
    <source>
        <dbReference type="ARBA" id="ARBA00022741"/>
    </source>
</evidence>
<protein>
    <submittedName>
        <fullName evidence="14">Polynucleotide adenylyltransferase region</fullName>
    </submittedName>
</protein>
<dbReference type="Pfam" id="PF01368">
    <property type="entry name" value="DHH"/>
    <property type="match status" value="1"/>
</dbReference>
<keyword evidence="7" id="KW-0479">Metal-binding</keyword>
<evidence type="ECO:0000256" key="11">
    <source>
        <dbReference type="PROSITE-ProRule" id="PRU00703"/>
    </source>
</evidence>
<dbReference type="InterPro" id="IPR038763">
    <property type="entry name" value="DHH_sf"/>
</dbReference>
<dbReference type="PROSITE" id="PS51371">
    <property type="entry name" value="CBS"/>
    <property type="match status" value="2"/>
</dbReference>
<comment type="similarity">
    <text evidence="2 12">Belongs to the tRNA nucleotidyltransferase/poly(A) polymerase family.</text>
</comment>
<dbReference type="GO" id="GO:0008033">
    <property type="term" value="P:tRNA processing"/>
    <property type="evidence" value="ECO:0007669"/>
    <property type="project" value="UniProtKB-KW"/>
</dbReference>
<dbReference type="STRING" id="293826.Amet_2529"/>
<sequence length="875" mass="100051">MKVIISHENLDFDGLASMVACSKLHPDARLFFSGKLNDYVKQFFNLYKNSLSINHANQVDLDEIEELIIVDVSTPNRIGKFKELVDKNIKITIFDHHIQGDNVIDCENKIIKPYGACTTILVQEIISKEISLTSFEATLLAIGIYADTNCLTFNGTIDKDAEAVAFLLSQGANIQIVSQYVQASLEYEQNQLLNELLMKCQEINIKGNEVVIAVSTYDHFIGGLGSIAHRIMDIKRCDGVFLIVKMDKNCYVVGRSGSDNLNIPYILTPFNGGGHERAASATVKEADPLDLKNQLIESLKERVNPQLTAGEMMSHPVKTVYEHMKIQEVNKIMLRYGHTGMPVLEGDQMIGIISRTDVDKAIIHGLGHAPVKGFMTKNVKTINPSTTLKEMNLLLTRNNIGRLPVVEDNQLIGIVTRTDVLKIMYGAGSPYWYKETYEKSLKSYNFKKELAQLPMDIHTMFQQVGQLGDTMGNDVFIVGGFVRDFLLGEENQDLDFVVEGDGIAFAQALNEIIQGRLTIHEKFGTATIQLPDKRTLDVVTARREYYEYPAAMPQVEKSSIWSDLFRRDFTINAMAIQLNKSKFGQLIDYFGGIQDLEDKNIRVLYNLSFVEDPTRIFRAIRFSTRLNFNIEDETKTFIHEAIKDGMLDRLSAERLREEILNTILEKNIQENILSLDRFKVLEIIHPKLQASQANVEKLQTLKETINYFRTYESRPDEIEVVLIVLMHLLSDLNEHDLVESLNKLIANKGNYSKIKETLENRKIIYEQLKQEDLNSYDLYQLLNQFSLESIIYYYNDCDHSYVKHYLLFYVLKLKEIHVEISGEDLIKLGIKPGPIFRIVLERVLEEKVKGNIYRREEEIQFAQQLYRSLKGEKNA</sequence>
<dbReference type="PANTHER" id="PTHR47788">
    <property type="entry name" value="POLYA POLYMERASE"/>
    <property type="match status" value="1"/>
</dbReference>
<evidence type="ECO:0000256" key="1">
    <source>
        <dbReference type="ARBA" id="ARBA00001946"/>
    </source>
</evidence>
<accession>A6TR64</accession>
<evidence type="ECO:0000256" key="10">
    <source>
        <dbReference type="ARBA" id="ARBA00022884"/>
    </source>
</evidence>
<dbReference type="GO" id="GO:0046872">
    <property type="term" value="F:metal ion binding"/>
    <property type="evidence" value="ECO:0007669"/>
    <property type="project" value="UniProtKB-KW"/>
</dbReference>
<gene>
    <name evidence="14" type="ordered locus">Amet_2529</name>
</gene>
<evidence type="ECO:0000256" key="2">
    <source>
        <dbReference type="ARBA" id="ARBA00007265"/>
    </source>
</evidence>
<dbReference type="eggNOG" id="COG0617">
    <property type="taxonomic scope" value="Bacteria"/>
</dbReference>
<dbReference type="GO" id="GO:0000049">
    <property type="term" value="F:tRNA binding"/>
    <property type="evidence" value="ECO:0007669"/>
    <property type="project" value="UniProtKB-KW"/>
</dbReference>
<proteinExistence type="inferred from homology"/>
<dbReference type="SUPFAM" id="SSF54631">
    <property type="entry name" value="CBS-domain pair"/>
    <property type="match status" value="1"/>
</dbReference>
<dbReference type="eggNOG" id="COG0618">
    <property type="taxonomic scope" value="Bacteria"/>
</dbReference>
<keyword evidence="6 14" id="KW-0548">Nucleotidyltransferase</keyword>
<evidence type="ECO:0000256" key="3">
    <source>
        <dbReference type="ARBA" id="ARBA00022555"/>
    </source>
</evidence>
<evidence type="ECO:0000256" key="12">
    <source>
        <dbReference type="RuleBase" id="RU003953"/>
    </source>
</evidence>
<dbReference type="Gene3D" id="3.90.1640.10">
    <property type="entry name" value="inorganic pyrophosphatase (n-terminal core)"/>
    <property type="match status" value="1"/>
</dbReference>
<dbReference type="HOGENOM" id="CLU_015961_5_0_9"/>
<keyword evidence="8" id="KW-0547">Nucleotide-binding</keyword>
<dbReference type="Pfam" id="PF12627">
    <property type="entry name" value="PolyA_pol_RNAbd"/>
    <property type="match status" value="1"/>
</dbReference>
<evidence type="ECO:0000259" key="13">
    <source>
        <dbReference type="PROSITE" id="PS51371"/>
    </source>
</evidence>
<dbReference type="InterPro" id="IPR052390">
    <property type="entry name" value="tRNA_nt/polyA_polymerase"/>
</dbReference>
<dbReference type="InterPro" id="IPR032828">
    <property type="entry name" value="PolyA_RNA-bd"/>
</dbReference>
<dbReference type="Gene3D" id="1.10.3090.10">
    <property type="entry name" value="cca-adding enzyme, domain 2"/>
    <property type="match status" value="1"/>
</dbReference>
<evidence type="ECO:0000256" key="6">
    <source>
        <dbReference type="ARBA" id="ARBA00022695"/>
    </source>
</evidence>
<dbReference type="eggNOG" id="COG0517">
    <property type="taxonomic scope" value="Bacteria"/>
</dbReference>
<dbReference type="Gene3D" id="3.10.580.10">
    <property type="entry name" value="CBS-domain"/>
    <property type="match status" value="2"/>
</dbReference>
<dbReference type="Proteomes" id="UP000001572">
    <property type="component" value="Chromosome"/>
</dbReference>
<dbReference type="InterPro" id="IPR001667">
    <property type="entry name" value="DDH_dom"/>
</dbReference>
<dbReference type="Gene3D" id="3.10.310.30">
    <property type="match status" value="1"/>
</dbReference>
<dbReference type="CDD" id="cd04595">
    <property type="entry name" value="CBS_pair_DHH_polyA_Pol_assoc"/>
    <property type="match status" value="1"/>
</dbReference>
<feature type="domain" description="CBS" evidence="13">
    <location>
        <begin position="313"/>
        <end position="371"/>
    </location>
</feature>
<dbReference type="KEGG" id="amt:Amet_2529"/>
<name>A6TR64_ALKMQ</name>
<dbReference type="EMBL" id="CP000724">
    <property type="protein sequence ID" value="ABR48682.1"/>
    <property type="molecule type" value="Genomic_DNA"/>
</dbReference>
<keyword evidence="10 12" id="KW-0694">RNA-binding</keyword>
<evidence type="ECO:0000256" key="5">
    <source>
        <dbReference type="ARBA" id="ARBA00022694"/>
    </source>
</evidence>
<keyword evidence="3" id="KW-0820">tRNA-binding</keyword>
<organism evidence="14 15">
    <name type="scientific">Alkaliphilus metalliredigens (strain QYMF)</name>
    <dbReference type="NCBI Taxonomy" id="293826"/>
    <lineage>
        <taxon>Bacteria</taxon>
        <taxon>Bacillati</taxon>
        <taxon>Bacillota</taxon>
        <taxon>Clostridia</taxon>
        <taxon>Peptostreptococcales</taxon>
        <taxon>Natronincolaceae</taxon>
        <taxon>Alkaliphilus</taxon>
    </lineage>
</organism>
<keyword evidence="9" id="KW-0460">Magnesium</keyword>
<keyword evidence="11" id="KW-0129">CBS domain</keyword>
<dbReference type="GO" id="GO:0000166">
    <property type="term" value="F:nucleotide binding"/>
    <property type="evidence" value="ECO:0007669"/>
    <property type="project" value="UniProtKB-KW"/>
</dbReference>
<dbReference type="AlphaFoldDB" id="A6TR64"/>
<dbReference type="Pfam" id="PF01743">
    <property type="entry name" value="PolyA_pol"/>
    <property type="match status" value="1"/>
</dbReference>
<dbReference type="SMART" id="SM00116">
    <property type="entry name" value="CBS"/>
    <property type="match status" value="2"/>
</dbReference>
<dbReference type="InterPro" id="IPR002646">
    <property type="entry name" value="PolA_pol_head_dom"/>
</dbReference>
<dbReference type="Gene3D" id="3.30.460.10">
    <property type="entry name" value="Beta Polymerase, domain 2"/>
    <property type="match status" value="1"/>
</dbReference>
<dbReference type="SUPFAM" id="SSF81891">
    <property type="entry name" value="Poly A polymerase C-terminal region-like"/>
    <property type="match status" value="1"/>
</dbReference>
<evidence type="ECO:0000256" key="7">
    <source>
        <dbReference type="ARBA" id="ARBA00022723"/>
    </source>
</evidence>
<dbReference type="OrthoDB" id="9805698at2"/>
<dbReference type="RefSeq" id="WP_012063657.1">
    <property type="nucleotide sequence ID" value="NC_009633.1"/>
</dbReference>
<evidence type="ECO:0000256" key="9">
    <source>
        <dbReference type="ARBA" id="ARBA00022842"/>
    </source>
</evidence>
<dbReference type="InterPro" id="IPR000644">
    <property type="entry name" value="CBS_dom"/>
</dbReference>
<reference evidence="15" key="1">
    <citation type="journal article" date="2016" name="Genome Announc.">
        <title>Complete genome sequence of Alkaliphilus metalliredigens strain QYMF, an alkaliphilic and metal-reducing bacterium isolated from borax-contaminated leachate ponds.</title>
        <authorList>
            <person name="Hwang C."/>
            <person name="Copeland A."/>
            <person name="Lucas S."/>
            <person name="Lapidus A."/>
            <person name="Barry K."/>
            <person name="Detter J.C."/>
            <person name="Glavina Del Rio T."/>
            <person name="Hammon N."/>
            <person name="Israni S."/>
            <person name="Dalin E."/>
            <person name="Tice H."/>
            <person name="Pitluck S."/>
            <person name="Chertkov O."/>
            <person name="Brettin T."/>
            <person name="Bruce D."/>
            <person name="Han C."/>
            <person name="Schmutz J."/>
            <person name="Larimer F."/>
            <person name="Land M.L."/>
            <person name="Hauser L."/>
            <person name="Kyrpides N."/>
            <person name="Mikhailova N."/>
            <person name="Ye Q."/>
            <person name="Zhou J."/>
            <person name="Richardson P."/>
            <person name="Fields M.W."/>
        </authorList>
    </citation>
    <scope>NUCLEOTIDE SEQUENCE [LARGE SCALE GENOMIC DNA]</scope>
    <source>
        <strain evidence="15">QYMF</strain>
    </source>
</reference>
<evidence type="ECO:0000256" key="4">
    <source>
        <dbReference type="ARBA" id="ARBA00022679"/>
    </source>
</evidence>
<dbReference type="SUPFAM" id="SSF64182">
    <property type="entry name" value="DHH phosphoesterases"/>
    <property type="match status" value="1"/>
</dbReference>
<keyword evidence="5" id="KW-0819">tRNA processing</keyword>